<feature type="transmembrane region" description="Helical" evidence="1">
    <location>
        <begin position="26"/>
        <end position="44"/>
    </location>
</feature>
<organism evidence="3 4">
    <name type="scientific">Rothia amarae</name>
    <dbReference type="NCBI Taxonomy" id="169480"/>
    <lineage>
        <taxon>Bacteria</taxon>
        <taxon>Bacillati</taxon>
        <taxon>Actinomycetota</taxon>
        <taxon>Actinomycetes</taxon>
        <taxon>Micrococcales</taxon>
        <taxon>Micrococcaceae</taxon>
        <taxon>Rothia</taxon>
    </lineage>
</organism>
<evidence type="ECO:0000259" key="2">
    <source>
        <dbReference type="Pfam" id="PF08666"/>
    </source>
</evidence>
<dbReference type="Proteomes" id="UP000516421">
    <property type="component" value="Chromosome"/>
</dbReference>
<keyword evidence="4" id="KW-1185">Reference proteome</keyword>
<dbReference type="RefSeq" id="WP_068172551.1">
    <property type="nucleotide sequence ID" value="NZ_BAAAHX010000004.1"/>
</dbReference>
<proteinExistence type="predicted"/>
<name>A0A7H2BLQ7_9MICC</name>
<sequence>MAQKVTVTPQVIAERIHKPGWKDPKLLIGLLLILLSVLAVIGVMRATNKTQNYYIAAHDIKVGDEIRQEDLTLSEVRLGDSENLYLSADDALPDYARANQNIPAGALLQQNTVKAQDHDGRRLATVVMDSTIASSFTTGDRVDIWVSKKKDNGTAYSEPQVVMQAAEVSGVHSEESMIGSTGKSAVQLLVTDDALAEVLNATNNENKINLVPTTFGQK</sequence>
<reference evidence="3 4" key="1">
    <citation type="submission" date="2020-09" db="EMBL/GenBank/DDBJ databases">
        <title>Investigation of environmental microbe.</title>
        <authorList>
            <person name="Ou Y."/>
            <person name="Kang Q."/>
        </authorList>
    </citation>
    <scope>NUCLEOTIDE SEQUENCE [LARGE SCALE GENOMIC DNA]</scope>
    <source>
        <strain evidence="3 4">KJZ-9</strain>
    </source>
</reference>
<keyword evidence="1" id="KW-0812">Transmembrane</keyword>
<protein>
    <recommendedName>
        <fullName evidence="2">SAF domain-containing protein</fullName>
    </recommendedName>
</protein>
<dbReference type="Pfam" id="PF08666">
    <property type="entry name" value="SAF"/>
    <property type="match status" value="1"/>
</dbReference>
<evidence type="ECO:0000313" key="4">
    <source>
        <dbReference type="Proteomes" id="UP000516421"/>
    </source>
</evidence>
<gene>
    <name evidence="3" type="ORF">IDM48_04165</name>
</gene>
<accession>A0A7H2BLQ7</accession>
<dbReference type="KEGG" id="rama:IDM48_04165"/>
<evidence type="ECO:0000256" key="1">
    <source>
        <dbReference type="SAM" id="Phobius"/>
    </source>
</evidence>
<keyword evidence="1" id="KW-0472">Membrane</keyword>
<keyword evidence="1" id="KW-1133">Transmembrane helix</keyword>
<dbReference type="CDD" id="cd11614">
    <property type="entry name" value="SAF_CpaB_FlgA_like"/>
    <property type="match status" value="1"/>
</dbReference>
<feature type="domain" description="SAF" evidence="2">
    <location>
        <begin position="52"/>
        <end position="113"/>
    </location>
</feature>
<dbReference type="AlphaFoldDB" id="A0A7H2BLQ7"/>
<dbReference type="InterPro" id="IPR013974">
    <property type="entry name" value="SAF"/>
</dbReference>
<dbReference type="EMBL" id="CP061538">
    <property type="protein sequence ID" value="QNV40603.1"/>
    <property type="molecule type" value="Genomic_DNA"/>
</dbReference>
<evidence type="ECO:0000313" key="3">
    <source>
        <dbReference type="EMBL" id="QNV40603.1"/>
    </source>
</evidence>